<gene>
    <name evidence="2" type="ORF">EV201_3187</name>
</gene>
<reference evidence="2 3" key="1">
    <citation type="submission" date="2019-02" db="EMBL/GenBank/DDBJ databases">
        <title>Genomic Encyclopedia of Type Strains, Phase IV (KMG-IV): sequencing the most valuable type-strain genomes for metagenomic binning, comparative biology and taxonomic classification.</title>
        <authorList>
            <person name="Goeker M."/>
        </authorList>
    </citation>
    <scope>NUCLEOTIDE SEQUENCE [LARGE SCALE GENOMIC DNA]</scope>
    <source>
        <strain evidence="2 3">DSM 28825</strain>
    </source>
</reference>
<organism evidence="2 3">
    <name type="scientific">Ancylomarina subtilis</name>
    <dbReference type="NCBI Taxonomy" id="1639035"/>
    <lineage>
        <taxon>Bacteria</taxon>
        <taxon>Pseudomonadati</taxon>
        <taxon>Bacteroidota</taxon>
        <taxon>Bacteroidia</taxon>
        <taxon>Marinilabiliales</taxon>
        <taxon>Marinifilaceae</taxon>
        <taxon>Ancylomarina</taxon>
    </lineage>
</organism>
<sequence length="213" mass="25113">MKNLSFLFILALLLTSCASSYVTDQNITKPEKAYHHILVVSLFNDLNLKKFDKETYSTSIKDYFYDLNRIDNHPLIQKSIKEMLSSNRTIVIPSYKLFKVNQDVNYEEFLETIDQKEIDAILVINQQNYFYEKRERVMEDGEIRVNESPKAVFNTYLVDRKKLEPVWISRIYSNGTSWDTHGSMYNSMGRKLTKKLIKSGYIRPPFQTRSVHN</sequence>
<keyword evidence="3" id="KW-1185">Reference proteome</keyword>
<comment type="caution">
    <text evidence="2">The sequence shown here is derived from an EMBL/GenBank/DDBJ whole genome shotgun (WGS) entry which is preliminary data.</text>
</comment>
<feature type="chain" id="PRO_5020847286" description="Lipoprotein" evidence="1">
    <location>
        <begin position="21"/>
        <end position="213"/>
    </location>
</feature>
<evidence type="ECO:0008006" key="4">
    <source>
        <dbReference type="Google" id="ProtNLM"/>
    </source>
</evidence>
<proteinExistence type="predicted"/>
<accession>A0A4Q7V9K8</accession>
<dbReference type="RefSeq" id="WP_130308536.1">
    <property type="nucleotide sequence ID" value="NZ_SHKN01000005.1"/>
</dbReference>
<dbReference type="PROSITE" id="PS51257">
    <property type="entry name" value="PROKAR_LIPOPROTEIN"/>
    <property type="match status" value="1"/>
</dbReference>
<evidence type="ECO:0000313" key="3">
    <source>
        <dbReference type="Proteomes" id="UP000293562"/>
    </source>
</evidence>
<dbReference type="EMBL" id="SHKN01000005">
    <property type="protein sequence ID" value="RZT91372.1"/>
    <property type="molecule type" value="Genomic_DNA"/>
</dbReference>
<protein>
    <recommendedName>
        <fullName evidence="4">Lipoprotein</fullName>
    </recommendedName>
</protein>
<name>A0A4Q7V9K8_9BACT</name>
<feature type="signal peptide" evidence="1">
    <location>
        <begin position="1"/>
        <end position="20"/>
    </location>
</feature>
<dbReference type="AlphaFoldDB" id="A0A4Q7V9K8"/>
<evidence type="ECO:0000256" key="1">
    <source>
        <dbReference type="SAM" id="SignalP"/>
    </source>
</evidence>
<keyword evidence="1" id="KW-0732">Signal</keyword>
<evidence type="ECO:0000313" key="2">
    <source>
        <dbReference type="EMBL" id="RZT91372.1"/>
    </source>
</evidence>
<dbReference type="OrthoDB" id="1116801at2"/>
<dbReference type="Proteomes" id="UP000293562">
    <property type="component" value="Unassembled WGS sequence"/>
</dbReference>